<dbReference type="InterPro" id="IPR036890">
    <property type="entry name" value="HATPase_C_sf"/>
</dbReference>
<dbReference type="SUPFAM" id="SSF55874">
    <property type="entry name" value="ATPase domain of HSP90 chaperone/DNA topoisomerase II/histidine kinase"/>
    <property type="match status" value="1"/>
</dbReference>
<reference evidence="2 3" key="1">
    <citation type="submission" date="2023-10" db="EMBL/GenBank/DDBJ databases">
        <title>Development of a sustainable strategy for remediation of hydrocarbon-contaminated territories based on the waste exchange concept.</title>
        <authorList>
            <person name="Krivoruchko A."/>
        </authorList>
    </citation>
    <scope>NUCLEOTIDE SEQUENCE [LARGE SCALE GENOMIC DNA]</scope>
    <source>
        <strain evidence="2 3">IEGM 1203</strain>
    </source>
</reference>
<evidence type="ECO:0000313" key="3">
    <source>
        <dbReference type="Proteomes" id="UP001185927"/>
    </source>
</evidence>
<proteinExistence type="predicted"/>
<dbReference type="InterPro" id="IPR003594">
    <property type="entry name" value="HATPase_dom"/>
</dbReference>
<feature type="domain" description="Histidine kinase/HSP90-like ATPase" evidence="1">
    <location>
        <begin position="16"/>
        <end position="161"/>
    </location>
</feature>
<evidence type="ECO:0000259" key="1">
    <source>
        <dbReference type="SMART" id="SM00387"/>
    </source>
</evidence>
<dbReference type="GO" id="GO:0005524">
    <property type="term" value="F:ATP binding"/>
    <property type="evidence" value="ECO:0007669"/>
    <property type="project" value="UniProtKB-KW"/>
</dbReference>
<dbReference type="SMART" id="SM00387">
    <property type="entry name" value="HATPase_c"/>
    <property type="match status" value="1"/>
</dbReference>
<dbReference type="Proteomes" id="UP001185927">
    <property type="component" value="Unassembled WGS sequence"/>
</dbReference>
<accession>A0ABU4BP18</accession>
<gene>
    <name evidence="2" type="ORF">R3Q16_05180</name>
</gene>
<keyword evidence="2" id="KW-0067">ATP-binding</keyword>
<dbReference type="RefSeq" id="WP_317540921.1">
    <property type="nucleotide sequence ID" value="NZ_JAWLKB010000002.1"/>
</dbReference>
<protein>
    <submittedName>
        <fullName evidence="2">ATP-binding protein</fullName>
    </submittedName>
</protein>
<dbReference type="EMBL" id="JAWLKB010000002">
    <property type="protein sequence ID" value="MDV6265986.1"/>
    <property type="molecule type" value="Genomic_DNA"/>
</dbReference>
<organism evidence="2 3">
    <name type="scientific">Rhodococcus globerulus</name>
    <dbReference type="NCBI Taxonomy" id="33008"/>
    <lineage>
        <taxon>Bacteria</taxon>
        <taxon>Bacillati</taxon>
        <taxon>Actinomycetota</taxon>
        <taxon>Actinomycetes</taxon>
        <taxon>Mycobacteriales</taxon>
        <taxon>Nocardiaceae</taxon>
        <taxon>Rhodococcus</taxon>
    </lineage>
</organism>
<keyword evidence="3" id="KW-1185">Reference proteome</keyword>
<keyword evidence="2" id="KW-0547">Nucleotide-binding</keyword>
<comment type="caution">
    <text evidence="2">The sequence shown here is derived from an EMBL/GenBank/DDBJ whole genome shotgun (WGS) entry which is preliminary data.</text>
</comment>
<sequence>MREDAATESDLAAAGYRDRLLTELAQNAADAALRAGAPGSLWVDLDGSVLTVANTGRPLDEDGVHALTALRASGKIDSTDGVVGRYGVGFSAVRSVSDELELRSTSGSIRFSAKETRSEIAKAGLKVPESGVPALRLVWPSEASPRAGADSEVVLTLRDDVDGGALLSRMAREAVDLLLELPGLTSIRLGDKSFERTERLLDSGLTEISIGTQVWWQYQSAKARWIVPVKNGVVAPVTEDVLRAPTRSDEELSVPALVVADIAMQPDRRRILPGASIAALAGGYADFVGALPADQRTSLVPVPAFVRSEVDSLLREALLKELQENAWLPVVGEPDRAPQRASVVPGLTDDLAELLTDVIGGLVVPELSGPRHERALAAVSTHRIGLARIAELLSGLDQEPSWWYRLYAALEPLVVDALAVEELGTLPVPLSDGRIVTGPRTVVLGTELGDSVPPVPWTRLVHPQASHPLLSRLGATSATATDLLSDPALRALIEDAADQDDSVATELASTVLSLAAHVAPGAAPSWIGEVLLPDSDGELCSADQLLLPGAPLATVLVDDSPFGTVQPSFVEQVGEQALRVVGVGWGFTVFREELPSGPDHDLDSEGQWWDTLGEDPEYIEAVRDLDLVDENRWADALTLLLESPATRTLLEDRRGYTAWWLRSHAELGGEILGLLRAPHDRTFEDLLDVADHPGSEYLSSVLASDTVDDPELAQLLLDRLADPLRMPAPAVIARTHHLLADASRRRVLDLDELSLPSFVRGLSGELVDPGDALVLDRPWLGPALPTQRIVLGSFETAEALADLLDVATASSVVGGQVVSTGVRSSWAAQPHAVLMFAALGREVPGGEVVIHHELSVRLTGAVESTVSVPWWVDGDGIHHVMRVWAAAQGI</sequence>
<name>A0ABU4BP18_RHOGO</name>
<evidence type="ECO:0000313" key="2">
    <source>
        <dbReference type="EMBL" id="MDV6265986.1"/>
    </source>
</evidence>
<dbReference type="NCBIfam" id="NF047352">
    <property type="entry name" value="P_loop_sacsin"/>
    <property type="match status" value="1"/>
</dbReference>
<dbReference type="Gene3D" id="3.30.565.10">
    <property type="entry name" value="Histidine kinase-like ATPase, C-terminal domain"/>
    <property type="match status" value="1"/>
</dbReference>